<reference evidence="1" key="1">
    <citation type="submission" date="2019-11" db="EMBL/GenBank/DDBJ databases">
        <title>Nori genome reveals adaptations in red seaweeds to the harsh intertidal environment.</title>
        <authorList>
            <person name="Wang D."/>
            <person name="Mao Y."/>
        </authorList>
    </citation>
    <scope>NUCLEOTIDE SEQUENCE</scope>
    <source>
        <tissue evidence="1">Gametophyte</tissue>
    </source>
</reference>
<dbReference type="Proteomes" id="UP000798662">
    <property type="component" value="Chromosome 1"/>
</dbReference>
<organism evidence="1 2">
    <name type="scientific">Pyropia yezoensis</name>
    <name type="common">Susabi-nori</name>
    <name type="synonym">Porphyra yezoensis</name>
    <dbReference type="NCBI Taxonomy" id="2788"/>
    <lineage>
        <taxon>Eukaryota</taxon>
        <taxon>Rhodophyta</taxon>
        <taxon>Bangiophyceae</taxon>
        <taxon>Bangiales</taxon>
        <taxon>Bangiaceae</taxon>
        <taxon>Pyropia</taxon>
    </lineage>
</organism>
<evidence type="ECO:0000313" key="1">
    <source>
        <dbReference type="EMBL" id="KAK1859073.1"/>
    </source>
</evidence>
<sequence length="205" mass="21316">MRQKWTRPSVFPHTSRPPEMDATAVGAGGHGSTSKRSGSARKSTTAPTHPTTATKTTPSATRAPPPLGACHDPPRPQPPPTWLSTLAGGTTQRAGPSCVVTAAPRWGSHTDTAPSREPATRTVPEPQAALSMAAMHSTSVVWPARTAVWVPAVASQTVNAPEKVPATTRAPLPLGGVSTLAAHAIEPALPQKYRLASPFVQIPHP</sequence>
<proteinExistence type="predicted"/>
<name>A0ACC3BME1_PYRYE</name>
<keyword evidence="2" id="KW-1185">Reference proteome</keyword>
<gene>
    <name evidence="1" type="ORF">I4F81_001671</name>
</gene>
<protein>
    <submittedName>
        <fullName evidence="1">Uncharacterized protein</fullName>
    </submittedName>
</protein>
<evidence type="ECO:0000313" key="2">
    <source>
        <dbReference type="Proteomes" id="UP000798662"/>
    </source>
</evidence>
<dbReference type="EMBL" id="CM020618">
    <property type="protein sequence ID" value="KAK1859073.1"/>
    <property type="molecule type" value="Genomic_DNA"/>
</dbReference>
<comment type="caution">
    <text evidence="1">The sequence shown here is derived from an EMBL/GenBank/DDBJ whole genome shotgun (WGS) entry which is preliminary data.</text>
</comment>
<accession>A0ACC3BME1</accession>